<reference evidence="2" key="1">
    <citation type="journal article" date="2019" name="Int. J. Syst. Evol. Microbiol.">
        <title>The Global Catalogue of Microorganisms (GCM) 10K type strain sequencing project: providing services to taxonomists for standard genome sequencing and annotation.</title>
        <authorList>
            <consortium name="The Broad Institute Genomics Platform"/>
            <consortium name="The Broad Institute Genome Sequencing Center for Infectious Disease"/>
            <person name="Wu L."/>
            <person name="Ma J."/>
        </authorList>
    </citation>
    <scope>NUCLEOTIDE SEQUENCE [LARGE SCALE GENOMIC DNA]</scope>
    <source>
        <strain evidence="2">SHR3</strain>
    </source>
</reference>
<proteinExistence type="predicted"/>
<dbReference type="Proteomes" id="UP001595974">
    <property type="component" value="Unassembled WGS sequence"/>
</dbReference>
<sequence length="138" mass="15138">MTVPAAPAILRIEFRHMQALSSRGNHRIRLDADGSLFVDVVTGDCPRGTHWSGPWPGTPVRRLQAAEIGELARAISHSGFFGLPAETVRQGRDGYREELDVVLGERAHSVAIERVEPPPAFARLRSLLWRQAGLPLSG</sequence>
<organism evidence="1 2">
    <name type="scientific">Thauera sinica</name>
    <dbReference type="NCBI Taxonomy" id="2665146"/>
    <lineage>
        <taxon>Bacteria</taxon>
        <taxon>Pseudomonadati</taxon>
        <taxon>Pseudomonadota</taxon>
        <taxon>Betaproteobacteria</taxon>
        <taxon>Rhodocyclales</taxon>
        <taxon>Zoogloeaceae</taxon>
        <taxon>Thauera</taxon>
    </lineage>
</organism>
<keyword evidence="2" id="KW-1185">Reference proteome</keyword>
<gene>
    <name evidence="1" type="ORF">ACFPTN_19450</name>
</gene>
<comment type="caution">
    <text evidence="1">The sequence shown here is derived from an EMBL/GenBank/DDBJ whole genome shotgun (WGS) entry which is preliminary data.</text>
</comment>
<name>A0ABW1AX98_9RHOO</name>
<dbReference type="EMBL" id="JBHSOG010000096">
    <property type="protein sequence ID" value="MFC5771558.1"/>
    <property type="molecule type" value="Genomic_DNA"/>
</dbReference>
<protein>
    <submittedName>
        <fullName evidence="1">Uncharacterized protein</fullName>
    </submittedName>
</protein>
<dbReference type="RefSeq" id="WP_096447123.1">
    <property type="nucleotide sequence ID" value="NZ_JBHSOG010000096.1"/>
</dbReference>
<accession>A0ABW1AX98</accession>
<evidence type="ECO:0000313" key="1">
    <source>
        <dbReference type="EMBL" id="MFC5771558.1"/>
    </source>
</evidence>
<evidence type="ECO:0000313" key="2">
    <source>
        <dbReference type="Proteomes" id="UP001595974"/>
    </source>
</evidence>